<evidence type="ECO:0000256" key="8">
    <source>
        <dbReference type="ARBA" id="ARBA00023277"/>
    </source>
</evidence>
<feature type="binding site" evidence="9">
    <location>
        <position position="192"/>
    </location>
    <ligand>
        <name>alpha-D-glucose 1-phosphate</name>
        <dbReference type="ChEBI" id="CHEBI:58601"/>
    </ligand>
</feature>
<evidence type="ECO:0000256" key="5">
    <source>
        <dbReference type="ARBA" id="ARBA00022741"/>
    </source>
</evidence>
<dbReference type="CDD" id="cd04651">
    <property type="entry name" value="LbH_G1P_AT_C"/>
    <property type="match status" value="1"/>
</dbReference>
<keyword evidence="6 9" id="KW-0067">ATP-binding</keyword>
<keyword evidence="7 9" id="KW-0320">Glycogen biosynthesis</keyword>
<dbReference type="PROSITE" id="PS00808">
    <property type="entry name" value="ADP_GLC_PYROPHOSPH_1"/>
    <property type="match status" value="1"/>
</dbReference>
<evidence type="ECO:0000313" key="12">
    <source>
        <dbReference type="EMBL" id="EEG31177.1"/>
    </source>
</evidence>
<dbReference type="SUPFAM" id="SSF53448">
    <property type="entry name" value="Nucleotide-diphospho-sugar transferases"/>
    <property type="match status" value="1"/>
</dbReference>
<dbReference type="NCBIfam" id="TIGR02091">
    <property type="entry name" value="glgC"/>
    <property type="match status" value="1"/>
</dbReference>
<dbReference type="AlphaFoldDB" id="C0EBJ1"/>
<accession>C0EBJ1</accession>
<dbReference type="CDD" id="cd02508">
    <property type="entry name" value="ADP_Glucose_PP"/>
    <property type="match status" value="1"/>
</dbReference>
<reference evidence="12 13" key="2">
    <citation type="submission" date="2009-02" db="EMBL/GenBank/DDBJ databases">
        <title>Draft genome sequence of Clostridium methylpentosum (DSM 5476).</title>
        <authorList>
            <person name="Sudarsanam P."/>
            <person name="Ley R."/>
            <person name="Guruge J."/>
            <person name="Turnbaugh P.J."/>
            <person name="Mahowald M."/>
            <person name="Liep D."/>
            <person name="Gordon J."/>
        </authorList>
    </citation>
    <scope>NUCLEOTIDE SEQUENCE [LARGE SCALE GENOMIC DNA]</scope>
    <source>
        <strain evidence="12 13">DSM 5476</strain>
    </source>
</reference>
<dbReference type="Gene3D" id="2.160.10.10">
    <property type="entry name" value="Hexapeptide repeat proteins"/>
    <property type="match status" value="1"/>
</dbReference>
<comment type="catalytic activity">
    <reaction evidence="9">
        <text>alpha-D-glucose 1-phosphate + ATP + H(+) = ADP-alpha-D-glucose + diphosphate</text>
        <dbReference type="Rhea" id="RHEA:12120"/>
        <dbReference type="ChEBI" id="CHEBI:15378"/>
        <dbReference type="ChEBI" id="CHEBI:30616"/>
        <dbReference type="ChEBI" id="CHEBI:33019"/>
        <dbReference type="ChEBI" id="CHEBI:57498"/>
        <dbReference type="ChEBI" id="CHEBI:58601"/>
        <dbReference type="EC" id="2.7.7.27"/>
    </reaction>
</comment>
<comment type="subunit">
    <text evidence="9">Homotetramer.</text>
</comment>
<proteinExistence type="inferred from homology"/>
<feature type="domain" description="Glucose-1-phosphate adenylyltransferase/Bifunctional protein GlmU-like C-terminal hexapeptide" evidence="11">
    <location>
        <begin position="290"/>
        <end position="365"/>
    </location>
</feature>
<dbReference type="UniPathway" id="UPA00164"/>
<dbReference type="PANTHER" id="PTHR43523:SF2">
    <property type="entry name" value="GLUCOSE-1-PHOSPHATE ADENYLYLTRANSFERASE"/>
    <property type="match status" value="1"/>
</dbReference>
<keyword evidence="8 9" id="KW-0119">Carbohydrate metabolism</keyword>
<evidence type="ECO:0000256" key="4">
    <source>
        <dbReference type="ARBA" id="ARBA00022695"/>
    </source>
</evidence>
<dbReference type="GO" id="GO:0008878">
    <property type="term" value="F:glucose-1-phosphate adenylyltransferase activity"/>
    <property type="evidence" value="ECO:0007669"/>
    <property type="project" value="UniProtKB-UniRule"/>
</dbReference>
<dbReference type="InterPro" id="IPR029044">
    <property type="entry name" value="Nucleotide-diphossugar_trans"/>
</dbReference>
<dbReference type="SUPFAM" id="SSF51161">
    <property type="entry name" value="Trimeric LpxA-like enzymes"/>
    <property type="match status" value="1"/>
</dbReference>
<evidence type="ECO:0000259" key="10">
    <source>
        <dbReference type="Pfam" id="PF00483"/>
    </source>
</evidence>
<feature type="binding site" evidence="9">
    <location>
        <begin position="181"/>
        <end position="182"/>
    </location>
    <ligand>
        <name>alpha-D-glucose 1-phosphate</name>
        <dbReference type="ChEBI" id="CHEBI:58601"/>
    </ligand>
</feature>
<feature type="binding site" evidence="9">
    <location>
        <position position="101"/>
    </location>
    <ligand>
        <name>alpha-D-glucose 1-phosphate</name>
        <dbReference type="ChEBI" id="CHEBI:58601"/>
    </ligand>
</feature>
<dbReference type="PANTHER" id="PTHR43523">
    <property type="entry name" value="GLUCOSE-1-PHOSPHATE ADENYLYLTRANSFERASE-RELATED"/>
    <property type="match status" value="1"/>
</dbReference>
<dbReference type="Pfam" id="PF24894">
    <property type="entry name" value="Hexapep_GlmU"/>
    <property type="match status" value="1"/>
</dbReference>
<organism evidence="12 13">
    <name type="scientific">[Clostridium] methylpentosum DSM 5476</name>
    <dbReference type="NCBI Taxonomy" id="537013"/>
    <lineage>
        <taxon>Bacteria</taxon>
        <taxon>Bacillati</taxon>
        <taxon>Bacillota</taxon>
        <taxon>Clostridia</taxon>
        <taxon>Eubacteriales</taxon>
        <taxon>Oscillospiraceae</taxon>
        <taxon>Oscillospiraceae incertae sedis</taxon>
    </lineage>
</organism>
<dbReference type="Proteomes" id="UP000003340">
    <property type="component" value="Unassembled WGS sequence"/>
</dbReference>
<gene>
    <name evidence="9 12" type="primary">glgC</name>
    <name evidence="12" type="ORF">CLOSTMETH_01209</name>
</gene>
<feature type="site" description="Could play a key role in the communication between the regulatory and the substrate sites" evidence="9">
    <location>
        <position position="100"/>
    </location>
</feature>
<dbReference type="InterPro" id="IPR056818">
    <property type="entry name" value="GlmU/GlgC-like_hexapep"/>
</dbReference>
<evidence type="ECO:0000256" key="9">
    <source>
        <dbReference type="HAMAP-Rule" id="MF_00624"/>
    </source>
</evidence>
<evidence type="ECO:0000256" key="1">
    <source>
        <dbReference type="ARBA" id="ARBA00010443"/>
    </source>
</evidence>
<dbReference type="STRING" id="537013.CLOSTMETH_01209"/>
<dbReference type="NCBIfam" id="NF003670">
    <property type="entry name" value="PRK05293.1"/>
    <property type="match status" value="1"/>
</dbReference>
<feature type="site" description="Could play a key role in the communication between the regulatory and the substrate sites" evidence="9">
    <location>
        <position position="61"/>
    </location>
</feature>
<dbReference type="eggNOG" id="COG0448">
    <property type="taxonomic scope" value="Bacteria"/>
</dbReference>
<name>C0EBJ1_9FIRM</name>
<evidence type="ECO:0000259" key="11">
    <source>
        <dbReference type="Pfam" id="PF24894"/>
    </source>
</evidence>
<dbReference type="GO" id="GO:0005978">
    <property type="term" value="P:glycogen biosynthetic process"/>
    <property type="evidence" value="ECO:0007669"/>
    <property type="project" value="UniProtKB-UniRule"/>
</dbReference>
<evidence type="ECO:0000313" key="13">
    <source>
        <dbReference type="Proteomes" id="UP000003340"/>
    </source>
</evidence>
<sequence>MFVKKECVAMLLAGGQGSRLHVLTKKMAKPAVPFGGKYRIIDFPLSNCVNSGIDTVGVLTQYQPLVLNDYLGNGQPWDLDRLYGGVHVLPPYQSVQGASWYAGTANAIYQNISFIERYDPEYVLILSGDHIYKMNYDLMLQQHKQTKADCTIAVLEVEMSEASRFGIMNTDETGQVYEFEEKPKKPKSNLASMGIYIFNWNKLKQYLIADENDPNSSKDFGKNIIPKMLDDGCKLMTYHFDGYWKDVGTIDSLWESNMDLINPHVPLDLYDSSWRIYSRNPVAPPHYVSRGASVQNSMVTEGCKVYGKIDFSILFASVTIEEGAVVRDSIVMPGAVIKRGAIVDYSIIGEDAVIGENAKVGSRPEGISDKSDWGISVVGPNVQLSDGTVVKAKEMVENNR</sequence>
<keyword evidence="13" id="KW-1185">Reference proteome</keyword>
<comment type="caution">
    <text evidence="12">The sequence shown here is derived from an EMBL/GenBank/DDBJ whole genome shotgun (WGS) entry which is preliminary data.</text>
</comment>
<dbReference type="Gene3D" id="3.90.550.10">
    <property type="entry name" value="Spore Coat Polysaccharide Biosynthesis Protein SpsA, Chain A"/>
    <property type="match status" value="1"/>
</dbReference>
<dbReference type="InterPro" id="IPR005835">
    <property type="entry name" value="NTP_transferase_dom"/>
</dbReference>
<keyword evidence="3 9" id="KW-0808">Transferase</keyword>
<dbReference type="Pfam" id="PF00483">
    <property type="entry name" value="NTP_transferase"/>
    <property type="match status" value="1"/>
</dbReference>
<dbReference type="HAMAP" id="MF_00624">
    <property type="entry name" value="GlgC"/>
    <property type="match status" value="1"/>
</dbReference>
<comment type="similarity">
    <text evidence="1 9">Belongs to the bacterial/plant glucose-1-phosphate adenylyltransferase family.</text>
</comment>
<dbReference type="InterPro" id="IPR023049">
    <property type="entry name" value="GlgC_bac"/>
</dbReference>
<dbReference type="InterPro" id="IPR011004">
    <property type="entry name" value="Trimer_LpxA-like_sf"/>
</dbReference>
<protein>
    <recommendedName>
        <fullName evidence="9">Glucose-1-phosphate adenylyltransferase</fullName>
        <ecNumber evidence="9">2.7.7.27</ecNumber>
    </recommendedName>
    <alternativeName>
        <fullName evidence="9">ADP-glucose pyrophosphorylase</fullName>
        <shortName evidence="9">ADPGlc PPase</shortName>
    </alternativeName>
    <alternativeName>
        <fullName evidence="9">ADP-glucose synthase</fullName>
    </alternativeName>
</protein>
<dbReference type="InterPro" id="IPR005836">
    <property type="entry name" value="ADP_Glu_pyroP_CS"/>
</dbReference>
<dbReference type="EC" id="2.7.7.27" evidence="9"/>
<reference evidence="12 13" key="1">
    <citation type="submission" date="2009-01" db="EMBL/GenBank/DDBJ databases">
        <authorList>
            <person name="Fulton L."/>
            <person name="Clifton S."/>
            <person name="Fulton B."/>
            <person name="Xu J."/>
            <person name="Minx P."/>
            <person name="Pepin K.H."/>
            <person name="Johnson M."/>
            <person name="Bhonagiri V."/>
            <person name="Nash W.E."/>
            <person name="Mardis E.R."/>
            <person name="Wilson R.K."/>
        </authorList>
    </citation>
    <scope>NUCLEOTIDE SEQUENCE [LARGE SCALE GENOMIC DNA]</scope>
    <source>
        <strain evidence="12 13">DSM 5476</strain>
    </source>
</reference>
<dbReference type="PROSITE" id="PS00810">
    <property type="entry name" value="ADP_GLC_PYROPHOSPH_3"/>
    <property type="match status" value="1"/>
</dbReference>
<dbReference type="EMBL" id="ACEC01000042">
    <property type="protein sequence ID" value="EEG31177.1"/>
    <property type="molecule type" value="Genomic_DNA"/>
</dbReference>
<evidence type="ECO:0000256" key="6">
    <source>
        <dbReference type="ARBA" id="ARBA00022840"/>
    </source>
</evidence>
<evidence type="ECO:0000256" key="2">
    <source>
        <dbReference type="ARBA" id="ARBA00022600"/>
    </source>
</evidence>
<dbReference type="GO" id="GO:0005524">
    <property type="term" value="F:ATP binding"/>
    <property type="evidence" value="ECO:0007669"/>
    <property type="project" value="UniProtKB-KW"/>
</dbReference>
<dbReference type="HOGENOM" id="CLU_029499_14_0_9"/>
<dbReference type="InterPro" id="IPR011831">
    <property type="entry name" value="ADP-Glc_PPase"/>
</dbReference>
<comment type="function">
    <text evidence="9">Involved in the biosynthesis of ADP-glucose, a building block required for the elongation reactions to produce glycogen. Catalyzes the reaction between ATP and alpha-D-glucose 1-phosphate (G1P) to produce pyrophosphate and ADP-Glc.</text>
</comment>
<evidence type="ECO:0000256" key="3">
    <source>
        <dbReference type="ARBA" id="ARBA00022679"/>
    </source>
</evidence>
<keyword evidence="5 9" id="KW-0547">Nucleotide-binding</keyword>
<feature type="binding site" evidence="9">
    <location>
        <position position="166"/>
    </location>
    <ligand>
        <name>alpha-D-glucose 1-phosphate</name>
        <dbReference type="ChEBI" id="CHEBI:58601"/>
    </ligand>
</feature>
<comment type="pathway">
    <text evidence="9">Glycan biosynthesis; glycogen biosynthesis.</text>
</comment>
<evidence type="ECO:0000256" key="7">
    <source>
        <dbReference type="ARBA" id="ARBA00023056"/>
    </source>
</evidence>
<keyword evidence="2 9" id="KW-0321">Glycogen metabolism</keyword>
<keyword evidence="4 9" id="KW-0548">Nucleotidyltransferase</keyword>
<dbReference type="PROSITE" id="PS00809">
    <property type="entry name" value="ADP_GLC_PYROPHOSPH_2"/>
    <property type="match status" value="1"/>
</dbReference>
<feature type="domain" description="Nucleotidyl transferase" evidence="10">
    <location>
        <begin position="9"/>
        <end position="260"/>
    </location>
</feature>